<reference evidence="1" key="1">
    <citation type="submission" date="2025-08" db="UniProtKB">
        <authorList>
            <consortium name="Ensembl"/>
        </authorList>
    </citation>
    <scope>IDENTIFICATION</scope>
</reference>
<keyword evidence="2" id="KW-1185">Reference proteome</keyword>
<dbReference type="Proteomes" id="UP000694569">
    <property type="component" value="Unplaced"/>
</dbReference>
<name>A0A8C5LZK0_9ANUR</name>
<proteinExistence type="predicted"/>
<dbReference type="OrthoDB" id="9909555at2759"/>
<dbReference type="Ensembl" id="ENSLLET00000007675.1">
    <property type="protein sequence ID" value="ENSLLEP00000007372.1"/>
    <property type="gene ID" value="ENSLLEG00000004668.1"/>
</dbReference>
<protein>
    <recommendedName>
        <fullName evidence="3">Reverse transcriptase</fullName>
    </recommendedName>
</protein>
<accession>A0A8C5LZK0</accession>
<dbReference type="AlphaFoldDB" id="A0A8C5LZK0"/>
<evidence type="ECO:0008006" key="3">
    <source>
        <dbReference type="Google" id="ProtNLM"/>
    </source>
</evidence>
<evidence type="ECO:0000313" key="1">
    <source>
        <dbReference type="Ensembl" id="ENSLLEP00000007372.1"/>
    </source>
</evidence>
<dbReference type="PANTHER" id="PTHR21301">
    <property type="entry name" value="REVERSE TRANSCRIPTASE"/>
    <property type="match status" value="1"/>
</dbReference>
<evidence type="ECO:0000313" key="2">
    <source>
        <dbReference type="Proteomes" id="UP000694569"/>
    </source>
</evidence>
<reference evidence="1" key="2">
    <citation type="submission" date="2025-09" db="UniProtKB">
        <authorList>
            <consortium name="Ensembl"/>
        </authorList>
    </citation>
    <scope>IDENTIFICATION</scope>
</reference>
<organism evidence="1 2">
    <name type="scientific">Leptobrachium leishanense</name>
    <name type="common">Leishan spiny toad</name>
    <dbReference type="NCBI Taxonomy" id="445787"/>
    <lineage>
        <taxon>Eukaryota</taxon>
        <taxon>Metazoa</taxon>
        <taxon>Chordata</taxon>
        <taxon>Craniata</taxon>
        <taxon>Vertebrata</taxon>
        <taxon>Euteleostomi</taxon>
        <taxon>Amphibia</taxon>
        <taxon>Batrachia</taxon>
        <taxon>Anura</taxon>
        <taxon>Pelobatoidea</taxon>
        <taxon>Megophryidae</taxon>
        <taxon>Leptobrachium</taxon>
    </lineage>
</organism>
<sequence>MISKEIDTFDQMIQRDIRKLDKKNTYTKPTNLTTGEFEGLKQLEKDTNLIIKPADKGGAIVILNKEQYNQEANRLLDDLHTYTKLGRDPTERIKNIFHEYLQRGKDSDIINDNEYRYLKINFPRIPVFYYLPKVHKNKEQPPGRPIVLGIDSISCRISEYVDHLLQPLVQKTPAYLKDTITILQLIRDLKWESDYILATCDVNSLYTIIPHKAGCDAVQHFLIESGDFKTEQIQYIIEGIDLILRNNYFWYGDEFYLQCN</sequence>
<dbReference type="PANTHER" id="PTHR21301:SF12">
    <property type="match status" value="1"/>
</dbReference>
<dbReference type="GeneTree" id="ENSGT00940000154669"/>